<dbReference type="FunFam" id="3.40.50.620:FF:000053">
    <property type="entry name" value="Probable tRNA sulfurtransferase"/>
    <property type="match status" value="1"/>
</dbReference>
<dbReference type="Gene3D" id="3.40.50.620">
    <property type="entry name" value="HUPs"/>
    <property type="match status" value="1"/>
</dbReference>
<sequence>MNYDVILIRYGELALKGRNRDDFEEALLRNTKNILRPFFKAKVRRNYGRMYVELNGEDADAVMERLQRVFGISSFSPTLKIEGTEEAIKQAATELMLSLSPRPATFRVETRRADKRFPIPSMEVSRRIGGHLLRNIPGLKVDLHQPEVTISVEIRTEGTFISCLTIPGPGGFPVGVSGKVLLLLSGGIDSPVAGWMMMKRGVTLEAIHFHSYPFTSERSLQKVRDLAQKLTRWGGTVRLHVVPFTEIQTAIRDKCPADYLITIMRRFMMRIAEQVAKKTGALALASGESLGQVASQTLESMNTINSVINMPLLRPLVSMDKTEITDISRRIDTFELSILPYEDCCTIFTPKNPVTRPKPEIAARYEEVLDIDALVADAVERTEVEEITTKRQETDFDDLF</sequence>
<dbReference type="GO" id="GO:0002937">
    <property type="term" value="P:tRNA 4-thiouridine biosynthesis"/>
    <property type="evidence" value="ECO:0007669"/>
    <property type="project" value="TreeGrafter"/>
</dbReference>
<keyword evidence="6 19" id="KW-0547">Nucleotide-binding</keyword>
<evidence type="ECO:0000256" key="9">
    <source>
        <dbReference type="ARBA" id="ARBA00022977"/>
    </source>
</evidence>
<protein>
    <recommendedName>
        <fullName evidence="15 19">Probable tRNA sulfurtransferase</fullName>
        <ecNumber evidence="14 19">2.8.1.4</ecNumber>
    </recommendedName>
    <alternativeName>
        <fullName evidence="16 19">Sulfur carrier protein ThiS sulfurtransferase</fullName>
    </alternativeName>
    <alternativeName>
        <fullName evidence="17 19">Thiamine biosynthesis protein ThiI</fullName>
    </alternativeName>
    <alternativeName>
        <fullName evidence="18 19">tRNA 4-thiouridine synthase</fullName>
    </alternativeName>
</protein>
<evidence type="ECO:0000313" key="22">
    <source>
        <dbReference type="Proteomes" id="UP000717624"/>
    </source>
</evidence>
<dbReference type="InterPro" id="IPR020536">
    <property type="entry name" value="ThiI_AANH"/>
</dbReference>
<keyword evidence="4 19" id="KW-0820">tRNA-binding</keyword>
<evidence type="ECO:0000256" key="7">
    <source>
        <dbReference type="ARBA" id="ARBA00022840"/>
    </source>
</evidence>
<keyword evidence="3 19" id="KW-0963">Cytoplasm</keyword>
<comment type="subcellular location">
    <subcellularLocation>
        <location evidence="1 19">Cytoplasm</location>
    </subcellularLocation>
</comment>
<evidence type="ECO:0000256" key="4">
    <source>
        <dbReference type="ARBA" id="ARBA00022555"/>
    </source>
</evidence>
<evidence type="ECO:0000256" key="13">
    <source>
        <dbReference type="ARBA" id="ARBA00061472"/>
    </source>
</evidence>
<evidence type="ECO:0000256" key="5">
    <source>
        <dbReference type="ARBA" id="ARBA00022679"/>
    </source>
</evidence>
<dbReference type="GO" id="GO:0009229">
    <property type="term" value="P:thiamine diphosphate biosynthetic process"/>
    <property type="evidence" value="ECO:0007669"/>
    <property type="project" value="UniProtKB-UniRule"/>
</dbReference>
<evidence type="ECO:0000256" key="11">
    <source>
        <dbReference type="ARBA" id="ARBA00052330"/>
    </source>
</evidence>
<comment type="catalytic activity">
    <reaction evidence="11 19">
        <text>[ThiS sulfur-carrier protein]-C-terminal Gly-Gly-AMP + S-sulfanyl-L-cysteinyl-[cysteine desulfurase] + AH2 = [ThiS sulfur-carrier protein]-C-terminal-Gly-aminoethanethioate + L-cysteinyl-[cysteine desulfurase] + A + AMP + 2 H(+)</text>
        <dbReference type="Rhea" id="RHEA:43340"/>
        <dbReference type="Rhea" id="RHEA-COMP:12157"/>
        <dbReference type="Rhea" id="RHEA-COMP:12158"/>
        <dbReference type="Rhea" id="RHEA-COMP:12910"/>
        <dbReference type="Rhea" id="RHEA-COMP:19908"/>
        <dbReference type="ChEBI" id="CHEBI:13193"/>
        <dbReference type="ChEBI" id="CHEBI:15378"/>
        <dbReference type="ChEBI" id="CHEBI:17499"/>
        <dbReference type="ChEBI" id="CHEBI:29950"/>
        <dbReference type="ChEBI" id="CHEBI:61963"/>
        <dbReference type="ChEBI" id="CHEBI:90618"/>
        <dbReference type="ChEBI" id="CHEBI:232372"/>
        <dbReference type="ChEBI" id="CHEBI:456215"/>
    </reaction>
</comment>
<dbReference type="InterPro" id="IPR014729">
    <property type="entry name" value="Rossmann-like_a/b/a_fold"/>
</dbReference>
<keyword evidence="9 19" id="KW-0784">Thiamine biosynthesis</keyword>
<name>A0A938Y0A6_9BACL</name>
<evidence type="ECO:0000256" key="3">
    <source>
        <dbReference type="ARBA" id="ARBA00022490"/>
    </source>
</evidence>
<evidence type="ECO:0000256" key="2">
    <source>
        <dbReference type="ARBA" id="ARBA00004948"/>
    </source>
</evidence>
<reference evidence="21" key="1">
    <citation type="submission" date="2021-01" db="EMBL/GenBank/DDBJ databases">
        <title>Genomic Encyclopedia of Type Strains, Phase IV (KMG-IV): sequencing the most valuable type-strain genomes for metagenomic binning, comparative biology and taxonomic classification.</title>
        <authorList>
            <person name="Goeker M."/>
        </authorList>
    </citation>
    <scope>NUCLEOTIDE SEQUENCE</scope>
    <source>
        <strain evidence="21">DSM 25523</strain>
    </source>
</reference>
<dbReference type="HAMAP" id="MF_00021">
    <property type="entry name" value="ThiI"/>
    <property type="match status" value="1"/>
</dbReference>
<dbReference type="SMART" id="SM00981">
    <property type="entry name" value="THUMP"/>
    <property type="match status" value="1"/>
</dbReference>
<comment type="similarity">
    <text evidence="13 19">Belongs to the ThiI family.</text>
</comment>
<dbReference type="GO" id="GO:0140741">
    <property type="term" value="F:tRNA-uracil-4 sulfurtransferase activity"/>
    <property type="evidence" value="ECO:0007669"/>
    <property type="project" value="UniProtKB-EC"/>
</dbReference>
<dbReference type="GO" id="GO:0052837">
    <property type="term" value="P:thiazole biosynthetic process"/>
    <property type="evidence" value="ECO:0007669"/>
    <property type="project" value="TreeGrafter"/>
</dbReference>
<dbReference type="EC" id="2.8.1.4" evidence="14 19"/>
<evidence type="ECO:0000259" key="20">
    <source>
        <dbReference type="PROSITE" id="PS51165"/>
    </source>
</evidence>
<dbReference type="Proteomes" id="UP000717624">
    <property type="component" value="Unassembled WGS sequence"/>
</dbReference>
<dbReference type="InterPro" id="IPR004114">
    <property type="entry name" value="THUMP_dom"/>
</dbReference>
<evidence type="ECO:0000256" key="16">
    <source>
        <dbReference type="ARBA" id="ARBA00075337"/>
    </source>
</evidence>
<evidence type="ECO:0000256" key="14">
    <source>
        <dbReference type="ARBA" id="ARBA00066827"/>
    </source>
</evidence>
<feature type="binding site" evidence="19">
    <location>
        <begin position="183"/>
        <end position="184"/>
    </location>
    <ligand>
        <name>ATP</name>
        <dbReference type="ChEBI" id="CHEBI:30616"/>
    </ligand>
</feature>
<dbReference type="SUPFAM" id="SSF143437">
    <property type="entry name" value="THUMP domain-like"/>
    <property type="match status" value="1"/>
</dbReference>
<accession>A0A938Y0A6</accession>
<dbReference type="GO" id="GO:0000049">
    <property type="term" value="F:tRNA binding"/>
    <property type="evidence" value="ECO:0007669"/>
    <property type="project" value="UniProtKB-UniRule"/>
</dbReference>
<dbReference type="RefSeq" id="WP_204518575.1">
    <property type="nucleotide sequence ID" value="NZ_BAABIN010000016.1"/>
</dbReference>
<evidence type="ECO:0000256" key="19">
    <source>
        <dbReference type="HAMAP-Rule" id="MF_00021"/>
    </source>
</evidence>
<evidence type="ECO:0000256" key="15">
    <source>
        <dbReference type="ARBA" id="ARBA00071867"/>
    </source>
</evidence>
<keyword evidence="5 19" id="KW-0808">Transferase</keyword>
<keyword evidence="8 19" id="KW-0694">RNA-binding</keyword>
<dbReference type="PANTHER" id="PTHR43209:SF1">
    <property type="entry name" value="TRNA SULFURTRANSFERASE"/>
    <property type="match status" value="1"/>
</dbReference>
<dbReference type="InterPro" id="IPR050102">
    <property type="entry name" value="tRNA_sulfurtransferase_ThiI"/>
</dbReference>
<dbReference type="CDD" id="cd01712">
    <property type="entry name" value="PPase_ThiI"/>
    <property type="match status" value="1"/>
</dbReference>
<dbReference type="NCBIfam" id="TIGR00342">
    <property type="entry name" value="tRNA uracil 4-sulfurtransferase ThiI"/>
    <property type="match status" value="1"/>
</dbReference>
<dbReference type="GO" id="GO:0004810">
    <property type="term" value="F:CCA tRNA nucleotidyltransferase activity"/>
    <property type="evidence" value="ECO:0007669"/>
    <property type="project" value="InterPro"/>
</dbReference>
<keyword evidence="7 19" id="KW-0067">ATP-binding</keyword>
<evidence type="ECO:0000256" key="1">
    <source>
        <dbReference type="ARBA" id="ARBA00004496"/>
    </source>
</evidence>
<dbReference type="PANTHER" id="PTHR43209">
    <property type="entry name" value="TRNA SULFURTRANSFERASE"/>
    <property type="match status" value="1"/>
</dbReference>
<dbReference type="InterPro" id="IPR049961">
    <property type="entry name" value="ThiI_N"/>
</dbReference>
<dbReference type="InterPro" id="IPR054173">
    <property type="entry name" value="ThiI_fer"/>
</dbReference>
<evidence type="ECO:0000256" key="10">
    <source>
        <dbReference type="ARBA" id="ARBA00050570"/>
    </source>
</evidence>
<evidence type="ECO:0000256" key="8">
    <source>
        <dbReference type="ARBA" id="ARBA00022884"/>
    </source>
</evidence>
<proteinExistence type="inferred from homology"/>
<dbReference type="PROSITE" id="PS51165">
    <property type="entry name" value="THUMP"/>
    <property type="match status" value="1"/>
</dbReference>
<dbReference type="SUPFAM" id="SSF52402">
    <property type="entry name" value="Adenine nucleotide alpha hydrolases-like"/>
    <property type="match status" value="1"/>
</dbReference>
<dbReference type="Pfam" id="PF02926">
    <property type="entry name" value="THUMP"/>
    <property type="match status" value="1"/>
</dbReference>
<dbReference type="GO" id="GO:0009228">
    <property type="term" value="P:thiamine biosynthetic process"/>
    <property type="evidence" value="ECO:0007669"/>
    <property type="project" value="UniProtKB-KW"/>
</dbReference>
<dbReference type="GO" id="GO:0005524">
    <property type="term" value="F:ATP binding"/>
    <property type="evidence" value="ECO:0007669"/>
    <property type="project" value="UniProtKB-UniRule"/>
</dbReference>
<dbReference type="Pfam" id="PF02568">
    <property type="entry name" value="ThiI"/>
    <property type="match status" value="1"/>
</dbReference>
<dbReference type="Pfam" id="PF22025">
    <property type="entry name" value="ThiI_fer"/>
    <property type="match status" value="1"/>
</dbReference>
<evidence type="ECO:0000256" key="17">
    <source>
        <dbReference type="ARBA" id="ARBA00077849"/>
    </source>
</evidence>
<feature type="binding site" evidence="19">
    <location>
        <begin position="208"/>
        <end position="209"/>
    </location>
    <ligand>
        <name>ATP</name>
        <dbReference type="ChEBI" id="CHEBI:30616"/>
    </ligand>
</feature>
<dbReference type="InterPro" id="IPR003720">
    <property type="entry name" value="tRNA_STrfase"/>
</dbReference>
<comment type="caution">
    <text evidence="21">The sequence shown here is derived from an EMBL/GenBank/DDBJ whole genome shotgun (WGS) entry which is preliminary data.</text>
</comment>
<evidence type="ECO:0000313" key="21">
    <source>
        <dbReference type="EMBL" id="MBM7590833.1"/>
    </source>
</evidence>
<dbReference type="AlphaFoldDB" id="A0A938Y0A6"/>
<dbReference type="CDD" id="cd11716">
    <property type="entry name" value="THUMP_ThiI"/>
    <property type="match status" value="1"/>
</dbReference>
<feature type="binding site" evidence="19">
    <location>
        <position position="296"/>
    </location>
    <ligand>
        <name>ATP</name>
        <dbReference type="ChEBI" id="CHEBI:30616"/>
    </ligand>
</feature>
<keyword evidence="22" id="KW-1185">Reference proteome</keyword>
<dbReference type="GO" id="GO:0005829">
    <property type="term" value="C:cytosol"/>
    <property type="evidence" value="ECO:0007669"/>
    <property type="project" value="TreeGrafter"/>
</dbReference>
<feature type="binding site" evidence="19">
    <location>
        <position position="265"/>
    </location>
    <ligand>
        <name>ATP</name>
        <dbReference type="ChEBI" id="CHEBI:30616"/>
    </ligand>
</feature>
<organism evidence="21 22">
    <name type="scientific">Brevibacillus fulvus</name>
    <dbReference type="NCBI Taxonomy" id="1125967"/>
    <lineage>
        <taxon>Bacteria</taxon>
        <taxon>Bacillati</taxon>
        <taxon>Bacillota</taxon>
        <taxon>Bacilli</taxon>
        <taxon>Bacillales</taxon>
        <taxon>Paenibacillaceae</taxon>
        <taxon>Brevibacillus</taxon>
    </lineage>
</organism>
<dbReference type="Gene3D" id="3.30.2130.30">
    <property type="match status" value="1"/>
</dbReference>
<dbReference type="EMBL" id="JAFBEB010000007">
    <property type="protein sequence ID" value="MBM7590833.1"/>
    <property type="molecule type" value="Genomic_DNA"/>
</dbReference>
<comment type="pathway">
    <text evidence="2 19">Cofactor biosynthesis; thiamine diphosphate biosynthesis.</text>
</comment>
<comment type="function">
    <text evidence="12 19">Catalyzes the ATP-dependent transfer of a sulfur to tRNA to produce 4-thiouridine in position 8 of tRNAs, which functions as a near-UV photosensor. Also catalyzes the transfer of sulfur to the sulfur carrier protein ThiS, forming ThiS-thiocarboxylate. This is a step in the synthesis of thiazole, in the thiamine biosynthesis pathway. The sulfur is donated as persulfide by IscS.</text>
</comment>
<dbReference type="InterPro" id="IPR049962">
    <property type="entry name" value="THUMP_ThiI"/>
</dbReference>
<feature type="domain" description="THUMP" evidence="20">
    <location>
        <begin position="60"/>
        <end position="165"/>
    </location>
</feature>
<evidence type="ECO:0000256" key="12">
    <source>
        <dbReference type="ARBA" id="ARBA00058382"/>
    </source>
</evidence>
<comment type="catalytic activity">
    <reaction evidence="10 19">
        <text>[ThiI sulfur-carrier protein]-S-sulfanyl-L-cysteine + a uridine in tRNA + 2 reduced [2Fe-2S]-[ferredoxin] + ATP + H(+) = [ThiI sulfur-carrier protein]-L-cysteine + a 4-thiouridine in tRNA + 2 oxidized [2Fe-2S]-[ferredoxin] + AMP + diphosphate</text>
        <dbReference type="Rhea" id="RHEA:24176"/>
        <dbReference type="Rhea" id="RHEA-COMP:10000"/>
        <dbReference type="Rhea" id="RHEA-COMP:10001"/>
        <dbReference type="Rhea" id="RHEA-COMP:13337"/>
        <dbReference type="Rhea" id="RHEA-COMP:13338"/>
        <dbReference type="Rhea" id="RHEA-COMP:13339"/>
        <dbReference type="Rhea" id="RHEA-COMP:13340"/>
        <dbReference type="ChEBI" id="CHEBI:15378"/>
        <dbReference type="ChEBI" id="CHEBI:29950"/>
        <dbReference type="ChEBI" id="CHEBI:30616"/>
        <dbReference type="ChEBI" id="CHEBI:33019"/>
        <dbReference type="ChEBI" id="CHEBI:33737"/>
        <dbReference type="ChEBI" id="CHEBI:33738"/>
        <dbReference type="ChEBI" id="CHEBI:61963"/>
        <dbReference type="ChEBI" id="CHEBI:65315"/>
        <dbReference type="ChEBI" id="CHEBI:136798"/>
        <dbReference type="ChEBI" id="CHEBI:456215"/>
        <dbReference type="EC" id="2.8.1.4"/>
    </reaction>
</comment>
<evidence type="ECO:0000256" key="18">
    <source>
        <dbReference type="ARBA" id="ARBA00080570"/>
    </source>
</evidence>
<evidence type="ECO:0000256" key="6">
    <source>
        <dbReference type="ARBA" id="ARBA00022741"/>
    </source>
</evidence>
<gene>
    <name evidence="19" type="primary">thiI</name>
    <name evidence="21" type="ORF">JOD01_002443</name>
</gene>
<feature type="binding site" evidence="19">
    <location>
        <position position="287"/>
    </location>
    <ligand>
        <name>ATP</name>
        <dbReference type="ChEBI" id="CHEBI:30616"/>
    </ligand>
</feature>